<keyword evidence="1" id="KW-0195">Cyclin</keyword>
<dbReference type="InterPro" id="IPR036915">
    <property type="entry name" value="Cyclin-like_sf"/>
</dbReference>
<keyword evidence="4" id="KW-1185">Reference proteome</keyword>
<dbReference type="AlphaFoldDB" id="A0A1R2CD54"/>
<dbReference type="InterPro" id="IPR013763">
    <property type="entry name" value="Cyclin-like_dom"/>
</dbReference>
<dbReference type="GO" id="GO:0016538">
    <property type="term" value="F:cyclin-dependent protein serine/threonine kinase regulator activity"/>
    <property type="evidence" value="ECO:0007669"/>
    <property type="project" value="InterPro"/>
</dbReference>
<proteinExistence type="inferred from homology"/>
<dbReference type="Gene3D" id="1.10.472.10">
    <property type="entry name" value="Cyclin-like"/>
    <property type="match status" value="2"/>
</dbReference>
<dbReference type="InterPro" id="IPR039361">
    <property type="entry name" value="Cyclin"/>
</dbReference>
<dbReference type="InterPro" id="IPR046965">
    <property type="entry name" value="Cyclin_A/B-like"/>
</dbReference>
<sequence length="246" mass="27902">MENQKKKLYTKETLEYLILKCQDSSLIANSKYLESTQKGKITPIQRETLMNWVIELSESQHLASKTVQLAIYFIDSFLSQKPISNFSLLELVGLICISIALKYEEGREMPPCAIYALCDQRFSQEAIITTELYILNVLNWKIDLPTPNELLNYLFAFTCEDFDSNKISKCAEAFISVALTDYEISRNSPIIIAVSAALCVLQKAKFEDFCKDWLGVLEKEVLLSSNECCQVAQMISDKVKCLSLSA</sequence>
<evidence type="ECO:0000313" key="4">
    <source>
        <dbReference type="Proteomes" id="UP000187209"/>
    </source>
</evidence>
<name>A0A1R2CD54_9CILI</name>
<evidence type="ECO:0000313" key="3">
    <source>
        <dbReference type="EMBL" id="OMJ86916.1"/>
    </source>
</evidence>
<dbReference type="SMART" id="SM00385">
    <property type="entry name" value="CYCLIN"/>
    <property type="match status" value="1"/>
</dbReference>
<protein>
    <recommendedName>
        <fullName evidence="2">Cyclin-like domain-containing protein</fullName>
    </recommendedName>
</protein>
<evidence type="ECO:0000259" key="2">
    <source>
        <dbReference type="SMART" id="SM00385"/>
    </source>
</evidence>
<comment type="caution">
    <text evidence="3">The sequence shown here is derived from an EMBL/GenBank/DDBJ whole genome shotgun (WGS) entry which is preliminary data.</text>
</comment>
<dbReference type="GO" id="GO:0044772">
    <property type="term" value="P:mitotic cell cycle phase transition"/>
    <property type="evidence" value="ECO:0007669"/>
    <property type="project" value="InterPro"/>
</dbReference>
<dbReference type="Proteomes" id="UP000187209">
    <property type="component" value="Unassembled WGS sequence"/>
</dbReference>
<dbReference type="OrthoDB" id="285802at2759"/>
<dbReference type="Pfam" id="PF00134">
    <property type="entry name" value="Cyclin_N"/>
    <property type="match status" value="1"/>
</dbReference>
<dbReference type="InterPro" id="IPR006671">
    <property type="entry name" value="Cyclin_N"/>
</dbReference>
<feature type="domain" description="Cyclin-like" evidence="2">
    <location>
        <begin position="51"/>
        <end position="136"/>
    </location>
</feature>
<dbReference type="PANTHER" id="PTHR10177">
    <property type="entry name" value="CYCLINS"/>
    <property type="match status" value="1"/>
</dbReference>
<dbReference type="PIRSF" id="PIRSF001771">
    <property type="entry name" value="Cyclin_A_B_D_E"/>
    <property type="match status" value="1"/>
</dbReference>
<organism evidence="3 4">
    <name type="scientific">Stentor coeruleus</name>
    <dbReference type="NCBI Taxonomy" id="5963"/>
    <lineage>
        <taxon>Eukaryota</taxon>
        <taxon>Sar</taxon>
        <taxon>Alveolata</taxon>
        <taxon>Ciliophora</taxon>
        <taxon>Postciliodesmatophora</taxon>
        <taxon>Heterotrichea</taxon>
        <taxon>Heterotrichida</taxon>
        <taxon>Stentoridae</taxon>
        <taxon>Stentor</taxon>
    </lineage>
</organism>
<comment type="similarity">
    <text evidence="1">Belongs to the cyclin family.</text>
</comment>
<dbReference type="EMBL" id="MPUH01000191">
    <property type="protein sequence ID" value="OMJ86916.1"/>
    <property type="molecule type" value="Genomic_DNA"/>
</dbReference>
<evidence type="ECO:0000256" key="1">
    <source>
        <dbReference type="RuleBase" id="RU000383"/>
    </source>
</evidence>
<reference evidence="3 4" key="1">
    <citation type="submission" date="2016-11" db="EMBL/GenBank/DDBJ databases">
        <title>The macronuclear genome of Stentor coeruleus: a giant cell with tiny introns.</title>
        <authorList>
            <person name="Slabodnick M."/>
            <person name="Ruby J.G."/>
            <person name="Reiff S.B."/>
            <person name="Swart E.C."/>
            <person name="Gosai S."/>
            <person name="Prabakaran S."/>
            <person name="Witkowska E."/>
            <person name="Larue G.E."/>
            <person name="Fisher S."/>
            <person name="Freeman R.M."/>
            <person name="Gunawardena J."/>
            <person name="Chu W."/>
            <person name="Stover N.A."/>
            <person name="Gregory B.D."/>
            <person name="Nowacki M."/>
            <person name="Derisi J."/>
            <person name="Roy S.W."/>
            <person name="Marshall W.F."/>
            <person name="Sood P."/>
        </authorList>
    </citation>
    <scope>NUCLEOTIDE SEQUENCE [LARGE SCALE GENOMIC DNA]</scope>
    <source>
        <strain evidence="3">WM001</strain>
    </source>
</reference>
<gene>
    <name evidence="3" type="ORF">SteCoe_11468</name>
</gene>
<accession>A0A1R2CD54</accession>
<dbReference type="SUPFAM" id="SSF47954">
    <property type="entry name" value="Cyclin-like"/>
    <property type="match status" value="1"/>
</dbReference>